<organism evidence="1 2">
    <name type="scientific">Parasponia andersonii</name>
    <name type="common">Sponia andersonii</name>
    <dbReference type="NCBI Taxonomy" id="3476"/>
    <lineage>
        <taxon>Eukaryota</taxon>
        <taxon>Viridiplantae</taxon>
        <taxon>Streptophyta</taxon>
        <taxon>Embryophyta</taxon>
        <taxon>Tracheophyta</taxon>
        <taxon>Spermatophyta</taxon>
        <taxon>Magnoliopsida</taxon>
        <taxon>eudicotyledons</taxon>
        <taxon>Gunneridae</taxon>
        <taxon>Pentapetalae</taxon>
        <taxon>rosids</taxon>
        <taxon>fabids</taxon>
        <taxon>Rosales</taxon>
        <taxon>Cannabaceae</taxon>
        <taxon>Parasponia</taxon>
    </lineage>
</organism>
<reference evidence="2" key="1">
    <citation type="submission" date="2016-06" db="EMBL/GenBank/DDBJ databases">
        <title>Parallel loss of symbiosis genes in relatives of nitrogen-fixing non-legume Parasponia.</title>
        <authorList>
            <person name="Van Velzen R."/>
            <person name="Holmer R."/>
            <person name="Bu F."/>
            <person name="Rutten L."/>
            <person name="Van Zeijl A."/>
            <person name="Liu W."/>
            <person name="Santuari L."/>
            <person name="Cao Q."/>
            <person name="Sharma T."/>
            <person name="Shen D."/>
            <person name="Roswanjaya Y."/>
            <person name="Wardhani T."/>
            <person name="Kalhor M.S."/>
            <person name="Jansen J."/>
            <person name="Van den Hoogen J."/>
            <person name="Gungor B."/>
            <person name="Hartog M."/>
            <person name="Hontelez J."/>
            <person name="Verver J."/>
            <person name="Yang W.-C."/>
            <person name="Schijlen E."/>
            <person name="Repin R."/>
            <person name="Schilthuizen M."/>
            <person name="Schranz E."/>
            <person name="Heidstra R."/>
            <person name="Miyata K."/>
            <person name="Fedorova E."/>
            <person name="Kohlen W."/>
            <person name="Bisseling T."/>
            <person name="Smit S."/>
            <person name="Geurts R."/>
        </authorList>
    </citation>
    <scope>NUCLEOTIDE SEQUENCE [LARGE SCALE GENOMIC DNA]</scope>
    <source>
        <strain evidence="2">cv. WU1-14</strain>
    </source>
</reference>
<proteinExistence type="predicted"/>
<dbReference type="STRING" id="3476.A0A2P5A851"/>
<sequence>MCTTNVADITRNKIQEWYYHLKFVNSQHFEIDFALSHLERVVVPAFLGVRAARIEDEIPRVLNQKIQRLQEEVIKVNSKLEKCEECGRSSTKSGFMEDCLNTASRLKWKYASDGLFFTDHQTIPQND</sequence>
<evidence type="ECO:0000313" key="2">
    <source>
        <dbReference type="Proteomes" id="UP000237105"/>
    </source>
</evidence>
<keyword evidence="2" id="KW-1185">Reference proteome</keyword>
<dbReference type="AlphaFoldDB" id="A0A2P5A851"/>
<name>A0A2P5A851_PARAD</name>
<evidence type="ECO:0000313" key="1">
    <source>
        <dbReference type="EMBL" id="PON32689.1"/>
    </source>
</evidence>
<protein>
    <submittedName>
        <fullName evidence="1">Uncharacterized protein</fullName>
    </submittedName>
</protein>
<gene>
    <name evidence="1" type="ORF">PanWU01x14_359070</name>
</gene>
<dbReference type="OrthoDB" id="10327462at2759"/>
<comment type="caution">
    <text evidence="1">The sequence shown here is derived from an EMBL/GenBank/DDBJ whole genome shotgun (WGS) entry which is preliminary data.</text>
</comment>
<dbReference type="Proteomes" id="UP000237105">
    <property type="component" value="Unassembled WGS sequence"/>
</dbReference>
<accession>A0A2P5A851</accession>
<dbReference type="EMBL" id="JXTB01000791">
    <property type="protein sequence ID" value="PON32689.1"/>
    <property type="molecule type" value="Genomic_DNA"/>
</dbReference>